<sequence length="395" mass="39206">MMSPLATARAPPLLGRAGRGARAGGAVAAPRALSGRCGPLLAARPRRGPAASRCGREDKPTPNQFRTKDPPHAGPPKSGGTGAGAGAGARPAPAEPAPQAAAPQPPAGQAEPQPQPLQPPPPQKQHRLWATLEFKAGAGEEGTPETSLSWGASVAAPADVLAAARLALPELLPILLGVPPPAGPASSGDARKGGGADAAAARAAAEAPPAGGAALAAVLAAAVAKAGGPGGAPGAARAPAAAAGGSAGCGTAVEDATHIVFGGGFFPVLTDGRGVRGILTPDWMEAGDALRCAGARALRLAPCDSGAERLGQLESIGAAVARSTVDSSEDYASAQVFRWGGRRHILLKNGELWPVFPEDGNLFYATDPVAKAPSARKIVRSMSYSDVHCFALFLA</sequence>
<feature type="compositionally biased region" description="Low complexity" evidence="1">
    <location>
        <begin position="88"/>
        <end position="112"/>
    </location>
</feature>
<dbReference type="Proteomes" id="UP000247498">
    <property type="component" value="Unassembled WGS sequence"/>
</dbReference>
<evidence type="ECO:0000313" key="2">
    <source>
        <dbReference type="EMBL" id="GBF89601.1"/>
    </source>
</evidence>
<gene>
    <name evidence="2" type="ORF">Rsub_02319</name>
</gene>
<dbReference type="AlphaFoldDB" id="A0A2V0NPP3"/>
<feature type="compositionally biased region" description="Pro residues" evidence="1">
    <location>
        <begin position="113"/>
        <end position="123"/>
    </location>
</feature>
<feature type="region of interest" description="Disordered" evidence="1">
    <location>
        <begin position="1"/>
        <end position="124"/>
    </location>
</feature>
<feature type="compositionally biased region" description="Basic and acidic residues" evidence="1">
    <location>
        <begin position="54"/>
        <end position="71"/>
    </location>
</feature>
<organism evidence="2 3">
    <name type="scientific">Raphidocelis subcapitata</name>
    <dbReference type="NCBI Taxonomy" id="307507"/>
    <lineage>
        <taxon>Eukaryota</taxon>
        <taxon>Viridiplantae</taxon>
        <taxon>Chlorophyta</taxon>
        <taxon>core chlorophytes</taxon>
        <taxon>Chlorophyceae</taxon>
        <taxon>CS clade</taxon>
        <taxon>Sphaeropleales</taxon>
        <taxon>Selenastraceae</taxon>
        <taxon>Raphidocelis</taxon>
    </lineage>
</organism>
<dbReference type="EMBL" id="BDRX01000011">
    <property type="protein sequence ID" value="GBF89601.1"/>
    <property type="molecule type" value="Genomic_DNA"/>
</dbReference>
<evidence type="ECO:0000256" key="1">
    <source>
        <dbReference type="SAM" id="MobiDB-lite"/>
    </source>
</evidence>
<feature type="compositionally biased region" description="Gly residues" evidence="1">
    <location>
        <begin position="77"/>
        <end position="87"/>
    </location>
</feature>
<dbReference type="InParanoid" id="A0A2V0NPP3"/>
<evidence type="ECO:0000313" key="3">
    <source>
        <dbReference type="Proteomes" id="UP000247498"/>
    </source>
</evidence>
<proteinExistence type="predicted"/>
<keyword evidence="3" id="KW-1185">Reference proteome</keyword>
<name>A0A2V0NPP3_9CHLO</name>
<reference evidence="2 3" key="1">
    <citation type="journal article" date="2018" name="Sci. Rep.">
        <title>Raphidocelis subcapitata (=Pseudokirchneriella subcapitata) provides an insight into genome evolution and environmental adaptations in the Sphaeropleales.</title>
        <authorList>
            <person name="Suzuki S."/>
            <person name="Yamaguchi H."/>
            <person name="Nakajima N."/>
            <person name="Kawachi M."/>
        </authorList>
    </citation>
    <scope>NUCLEOTIDE SEQUENCE [LARGE SCALE GENOMIC DNA]</scope>
    <source>
        <strain evidence="2 3">NIES-35</strain>
    </source>
</reference>
<comment type="caution">
    <text evidence="2">The sequence shown here is derived from an EMBL/GenBank/DDBJ whole genome shotgun (WGS) entry which is preliminary data.</text>
</comment>
<protein>
    <submittedName>
        <fullName evidence="2">Uncharacterized protein</fullName>
    </submittedName>
</protein>
<feature type="compositionally biased region" description="Low complexity" evidence="1">
    <location>
        <begin position="24"/>
        <end position="51"/>
    </location>
</feature>
<accession>A0A2V0NPP3</accession>